<dbReference type="RefSeq" id="WP_171653599.1">
    <property type="nucleotide sequence ID" value="NZ_WHOD01000070.1"/>
</dbReference>
<evidence type="ECO:0000256" key="5">
    <source>
        <dbReference type="ARBA" id="ARBA00012212"/>
    </source>
</evidence>
<dbReference type="SUPFAM" id="SSF53244">
    <property type="entry name" value="MurD-like peptide ligases, peptide-binding domain"/>
    <property type="match status" value="1"/>
</dbReference>
<dbReference type="Pfam" id="PF21799">
    <property type="entry name" value="MurD-like_N"/>
    <property type="match status" value="1"/>
</dbReference>
<organism evidence="21 22">
    <name type="scientific">Paenibacillus foliorum</name>
    <dbReference type="NCBI Taxonomy" id="2654974"/>
    <lineage>
        <taxon>Bacteria</taxon>
        <taxon>Bacillati</taxon>
        <taxon>Bacillota</taxon>
        <taxon>Bacilli</taxon>
        <taxon>Bacillales</taxon>
        <taxon>Paenibacillaceae</taxon>
        <taxon>Paenibacillus</taxon>
    </lineage>
</organism>
<evidence type="ECO:0000256" key="6">
    <source>
        <dbReference type="ARBA" id="ARBA00015655"/>
    </source>
</evidence>
<dbReference type="InterPro" id="IPR004101">
    <property type="entry name" value="Mur_ligase_C"/>
</dbReference>
<comment type="similarity">
    <text evidence="4 17">Belongs to the MurCDEF family.</text>
</comment>
<keyword evidence="8 17" id="KW-0436">Ligase</keyword>
<evidence type="ECO:0000256" key="3">
    <source>
        <dbReference type="ARBA" id="ARBA00004752"/>
    </source>
</evidence>
<dbReference type="InterPro" id="IPR005762">
    <property type="entry name" value="MurD"/>
</dbReference>
<evidence type="ECO:0000259" key="19">
    <source>
        <dbReference type="Pfam" id="PF02875"/>
    </source>
</evidence>
<dbReference type="GO" id="GO:0005524">
    <property type="term" value="F:ATP binding"/>
    <property type="evidence" value="ECO:0007669"/>
    <property type="project" value="UniProtKB-UniRule"/>
</dbReference>
<dbReference type="Pfam" id="PF08245">
    <property type="entry name" value="Mur_ligase_M"/>
    <property type="match status" value="1"/>
</dbReference>
<evidence type="ECO:0000256" key="12">
    <source>
        <dbReference type="ARBA" id="ARBA00022984"/>
    </source>
</evidence>
<dbReference type="PANTHER" id="PTHR43692">
    <property type="entry name" value="UDP-N-ACETYLMURAMOYLALANINE--D-GLUTAMATE LIGASE"/>
    <property type="match status" value="1"/>
</dbReference>
<evidence type="ECO:0000256" key="18">
    <source>
        <dbReference type="RuleBase" id="RU003664"/>
    </source>
</evidence>
<dbReference type="Gene3D" id="3.40.1190.10">
    <property type="entry name" value="Mur-like, catalytic domain"/>
    <property type="match status" value="1"/>
</dbReference>
<keyword evidence="13 17" id="KW-0961">Cell wall biogenesis/degradation</keyword>
<gene>
    <name evidence="17" type="primary">murD</name>
    <name evidence="21" type="ORF">GC093_19550</name>
</gene>
<dbReference type="AlphaFoldDB" id="A0A972GWD1"/>
<name>A0A972GWD1_9BACL</name>
<dbReference type="GO" id="GO:0008764">
    <property type="term" value="F:UDP-N-acetylmuramoylalanine-D-glutamate ligase activity"/>
    <property type="evidence" value="ECO:0007669"/>
    <property type="project" value="UniProtKB-UniRule"/>
</dbReference>
<keyword evidence="10 17" id="KW-0067">ATP-binding</keyword>
<evidence type="ECO:0000256" key="9">
    <source>
        <dbReference type="ARBA" id="ARBA00022741"/>
    </source>
</evidence>
<dbReference type="InterPro" id="IPR036615">
    <property type="entry name" value="Mur_ligase_C_dom_sf"/>
</dbReference>
<comment type="function">
    <text evidence="1 17 18">Cell wall formation. Catalyzes the addition of glutamate to the nucleotide precursor UDP-N-acetylmuramoyl-L-alanine (UMA).</text>
</comment>
<dbReference type="GO" id="GO:0071555">
    <property type="term" value="P:cell wall organization"/>
    <property type="evidence" value="ECO:0007669"/>
    <property type="project" value="UniProtKB-KW"/>
</dbReference>
<dbReference type="SUPFAM" id="SSF53623">
    <property type="entry name" value="MurD-like peptide ligases, catalytic domain"/>
    <property type="match status" value="1"/>
</dbReference>
<sequence length="474" mass="51732">MNHPREYKNQQVVILGLARSGVAVAKLFHEYGAIVTVNDKKELDLCPEADELTALGISVICGSHPADIIHQAVKLVVKNPGIPYTIEPIQSAQKLGIEIVTEVEVAYHVCQAPMICVTGSNGKTTTTTWIGLMLEAAAKKPIVAGNIGRALTEAALEADSDNMMVVELSSFQLKGTKDFRPKVACLLNVYETHLDYHGAMDDYIASKSMLFANQTSVDTAVLNWDDPVCRRIAGEVKASVLPFSIKEELEYGLFIQPSLSDKTIPTTEKQLVYRDRQGLLHNILSVSQLGIPASFNVENALAASAAAITADVPLEHIAKALRDFRGVEHRLEHVATKDGVLFYNNSKATNATATIKTIESFEQQDIILIAGGLDRGSDYMELLPVFQERVKGLVTMGQTKQKISDVAMLAGMSRVKTVDTANDVQDTITEAVREAMAMAKAGDVVLLSPACASWDMFPSYEERGRMFRQSVHNL</sequence>
<dbReference type="Gene3D" id="3.40.50.720">
    <property type="entry name" value="NAD(P)-binding Rossmann-like Domain"/>
    <property type="match status" value="1"/>
</dbReference>
<keyword evidence="7 17" id="KW-0963">Cytoplasm</keyword>
<dbReference type="GO" id="GO:0051301">
    <property type="term" value="P:cell division"/>
    <property type="evidence" value="ECO:0007669"/>
    <property type="project" value="UniProtKB-KW"/>
</dbReference>
<evidence type="ECO:0000313" key="22">
    <source>
        <dbReference type="Proteomes" id="UP000641588"/>
    </source>
</evidence>
<dbReference type="SUPFAM" id="SSF51984">
    <property type="entry name" value="MurCD N-terminal domain"/>
    <property type="match status" value="1"/>
</dbReference>
<feature type="domain" description="Mur ligase C-terminal" evidence="19">
    <location>
        <begin position="329"/>
        <end position="451"/>
    </location>
</feature>
<feature type="domain" description="Mur ligase central" evidence="20">
    <location>
        <begin position="117"/>
        <end position="307"/>
    </location>
</feature>
<dbReference type="GO" id="GO:0008360">
    <property type="term" value="P:regulation of cell shape"/>
    <property type="evidence" value="ECO:0007669"/>
    <property type="project" value="UniProtKB-KW"/>
</dbReference>
<dbReference type="InterPro" id="IPR013221">
    <property type="entry name" value="Mur_ligase_cen"/>
</dbReference>
<protein>
    <recommendedName>
        <fullName evidence="6 17">UDP-N-acetylmuramoylalanine--D-glutamate ligase</fullName>
        <ecNumber evidence="5 17">6.3.2.9</ecNumber>
    </recommendedName>
    <alternativeName>
        <fullName evidence="15 17">D-glutamic acid-adding enzyme</fullName>
    </alternativeName>
    <alternativeName>
        <fullName evidence="14 17">UDP-N-acetylmuramoyl-L-alanyl-D-glutamate synthetase</fullName>
    </alternativeName>
</protein>
<evidence type="ECO:0000256" key="8">
    <source>
        <dbReference type="ARBA" id="ARBA00022598"/>
    </source>
</evidence>
<dbReference type="GO" id="GO:0005737">
    <property type="term" value="C:cytoplasm"/>
    <property type="evidence" value="ECO:0007669"/>
    <property type="project" value="UniProtKB-SubCell"/>
</dbReference>
<dbReference type="NCBIfam" id="TIGR01087">
    <property type="entry name" value="murD"/>
    <property type="match status" value="1"/>
</dbReference>
<dbReference type="Proteomes" id="UP000641588">
    <property type="component" value="Unassembled WGS sequence"/>
</dbReference>
<dbReference type="InterPro" id="IPR036565">
    <property type="entry name" value="Mur-like_cat_sf"/>
</dbReference>
<accession>A0A972GWD1</accession>
<proteinExistence type="inferred from homology"/>
<evidence type="ECO:0000256" key="7">
    <source>
        <dbReference type="ARBA" id="ARBA00022490"/>
    </source>
</evidence>
<keyword evidence="17 18" id="KW-0132">Cell division</keyword>
<dbReference type="HAMAP" id="MF_00639">
    <property type="entry name" value="MurD"/>
    <property type="match status" value="1"/>
</dbReference>
<comment type="caution">
    <text evidence="21">The sequence shown here is derived from an EMBL/GenBank/DDBJ whole genome shotgun (WGS) entry which is preliminary data.</text>
</comment>
<evidence type="ECO:0000256" key="1">
    <source>
        <dbReference type="ARBA" id="ARBA00002734"/>
    </source>
</evidence>
<evidence type="ECO:0000256" key="11">
    <source>
        <dbReference type="ARBA" id="ARBA00022960"/>
    </source>
</evidence>
<dbReference type="PANTHER" id="PTHR43692:SF1">
    <property type="entry name" value="UDP-N-ACETYLMURAMOYLALANINE--D-GLUTAMATE LIGASE"/>
    <property type="match status" value="1"/>
</dbReference>
<evidence type="ECO:0000256" key="14">
    <source>
        <dbReference type="ARBA" id="ARBA00030398"/>
    </source>
</evidence>
<keyword evidence="17 18" id="KW-0131">Cell cycle</keyword>
<evidence type="ECO:0000256" key="2">
    <source>
        <dbReference type="ARBA" id="ARBA00004496"/>
    </source>
</evidence>
<evidence type="ECO:0000256" key="16">
    <source>
        <dbReference type="ARBA" id="ARBA00047632"/>
    </source>
</evidence>
<evidence type="ECO:0000256" key="15">
    <source>
        <dbReference type="ARBA" id="ARBA00032324"/>
    </source>
</evidence>
<comment type="pathway">
    <text evidence="3 17 18">Cell wall biogenesis; peptidoglycan biosynthesis.</text>
</comment>
<keyword evidence="9 17" id="KW-0547">Nucleotide-binding</keyword>
<evidence type="ECO:0000313" key="21">
    <source>
        <dbReference type="EMBL" id="NOU95403.1"/>
    </source>
</evidence>
<dbReference type="EC" id="6.3.2.9" evidence="5 17"/>
<comment type="subcellular location">
    <subcellularLocation>
        <location evidence="2 17 18">Cytoplasm</location>
    </subcellularLocation>
</comment>
<keyword evidence="12 17" id="KW-0573">Peptidoglycan synthesis</keyword>
<evidence type="ECO:0000256" key="17">
    <source>
        <dbReference type="HAMAP-Rule" id="MF_00639"/>
    </source>
</evidence>
<reference evidence="21" key="1">
    <citation type="submission" date="2019-10" db="EMBL/GenBank/DDBJ databases">
        <title>Description of Paenibacillus glebae sp. nov.</title>
        <authorList>
            <person name="Carlier A."/>
            <person name="Qi S."/>
        </authorList>
    </citation>
    <scope>NUCLEOTIDE SEQUENCE</scope>
    <source>
        <strain evidence="21">LMG 31456</strain>
    </source>
</reference>
<keyword evidence="11 17" id="KW-0133">Cell shape</keyword>
<comment type="catalytic activity">
    <reaction evidence="16 17 18">
        <text>UDP-N-acetyl-alpha-D-muramoyl-L-alanine + D-glutamate + ATP = UDP-N-acetyl-alpha-D-muramoyl-L-alanyl-D-glutamate + ADP + phosphate + H(+)</text>
        <dbReference type="Rhea" id="RHEA:16429"/>
        <dbReference type="ChEBI" id="CHEBI:15378"/>
        <dbReference type="ChEBI" id="CHEBI:29986"/>
        <dbReference type="ChEBI" id="CHEBI:30616"/>
        <dbReference type="ChEBI" id="CHEBI:43474"/>
        <dbReference type="ChEBI" id="CHEBI:83898"/>
        <dbReference type="ChEBI" id="CHEBI:83900"/>
        <dbReference type="ChEBI" id="CHEBI:456216"/>
        <dbReference type="EC" id="6.3.2.9"/>
    </reaction>
</comment>
<evidence type="ECO:0000259" key="20">
    <source>
        <dbReference type="Pfam" id="PF08245"/>
    </source>
</evidence>
<dbReference type="Gene3D" id="3.90.190.20">
    <property type="entry name" value="Mur ligase, C-terminal domain"/>
    <property type="match status" value="1"/>
</dbReference>
<dbReference type="GO" id="GO:0009252">
    <property type="term" value="P:peptidoglycan biosynthetic process"/>
    <property type="evidence" value="ECO:0007669"/>
    <property type="project" value="UniProtKB-UniRule"/>
</dbReference>
<keyword evidence="22" id="KW-1185">Reference proteome</keyword>
<evidence type="ECO:0000256" key="10">
    <source>
        <dbReference type="ARBA" id="ARBA00022840"/>
    </source>
</evidence>
<evidence type="ECO:0000256" key="4">
    <source>
        <dbReference type="ARBA" id="ARBA00010416"/>
    </source>
</evidence>
<feature type="binding site" evidence="17">
    <location>
        <begin position="119"/>
        <end position="125"/>
    </location>
    <ligand>
        <name>ATP</name>
        <dbReference type="ChEBI" id="CHEBI:30616"/>
    </ligand>
</feature>
<dbReference type="Pfam" id="PF02875">
    <property type="entry name" value="Mur_ligase_C"/>
    <property type="match status" value="1"/>
</dbReference>
<dbReference type="EMBL" id="WHOD01000070">
    <property type="protein sequence ID" value="NOU95403.1"/>
    <property type="molecule type" value="Genomic_DNA"/>
</dbReference>
<evidence type="ECO:0000256" key="13">
    <source>
        <dbReference type="ARBA" id="ARBA00023316"/>
    </source>
</evidence>